<dbReference type="KEGG" id="acel:acsn021_31970"/>
<reference evidence="1 2" key="1">
    <citation type="journal article" date="2016" name="Int. J. Syst. Evol. Microbiol.">
        <title>Descriptions of Anaerotaenia torta gen. nov., sp. nov. and Anaerocolumna cellulosilytica gen. nov., sp. nov. isolated from a methanogenic reactor of cattle waste.</title>
        <authorList>
            <person name="Uek A."/>
            <person name="Ohtaki Y."/>
            <person name="Kaku N."/>
            <person name="Ueki K."/>
        </authorList>
    </citation>
    <scope>NUCLEOTIDE SEQUENCE [LARGE SCALE GENOMIC DNA]</scope>
    <source>
        <strain evidence="1 2">SN021</strain>
    </source>
</reference>
<gene>
    <name evidence="1" type="ORF">acsn021_31970</name>
</gene>
<dbReference type="AlphaFoldDB" id="A0A6S6R9J3"/>
<protein>
    <submittedName>
        <fullName evidence="1">Uncharacterized protein</fullName>
    </submittedName>
</protein>
<evidence type="ECO:0000313" key="1">
    <source>
        <dbReference type="EMBL" id="BCJ95628.1"/>
    </source>
</evidence>
<dbReference type="EMBL" id="AP023367">
    <property type="protein sequence ID" value="BCJ95628.1"/>
    <property type="molecule type" value="Genomic_DNA"/>
</dbReference>
<accession>A0A6S6R9J3</accession>
<dbReference type="Proteomes" id="UP000515561">
    <property type="component" value="Chromosome"/>
</dbReference>
<keyword evidence="2" id="KW-1185">Reference proteome</keyword>
<organism evidence="1 2">
    <name type="scientific">Anaerocolumna cellulosilytica</name>
    <dbReference type="NCBI Taxonomy" id="433286"/>
    <lineage>
        <taxon>Bacteria</taxon>
        <taxon>Bacillati</taxon>
        <taxon>Bacillota</taxon>
        <taxon>Clostridia</taxon>
        <taxon>Lachnospirales</taxon>
        <taxon>Lachnospiraceae</taxon>
        <taxon>Anaerocolumna</taxon>
    </lineage>
</organism>
<name>A0A6S6R9J3_9FIRM</name>
<proteinExistence type="predicted"/>
<sequence length="65" mass="7668">MFSQNLTNDNINVFLSYFLIFLNIKKIPLKVDKTCVIIVRYLCKAYVKLICCDPYESRIIFELGE</sequence>
<evidence type="ECO:0000313" key="2">
    <source>
        <dbReference type="Proteomes" id="UP000515561"/>
    </source>
</evidence>